<comment type="caution">
    <text evidence="1">The sequence shown here is derived from an EMBL/GenBank/DDBJ whole genome shotgun (WGS) entry which is preliminary data.</text>
</comment>
<sequence length="93" mass="10382">MPVASNAKKQPTVALATAEAEYIAGSIAVKECLWVRQLLHELIFISPDETICLQIDNQSAIKTMENEITSDRMKHVDIKFISFETQSSEETSP</sequence>
<dbReference type="PANTHER" id="PTHR11439">
    <property type="entry name" value="GAG-POL-RELATED RETROTRANSPOSON"/>
    <property type="match status" value="1"/>
</dbReference>
<dbReference type="PANTHER" id="PTHR11439:SF483">
    <property type="entry name" value="PEPTIDE SYNTHASE GLIP-LIKE, PUTATIVE (AFU_ORTHOLOGUE AFUA_3G12920)-RELATED"/>
    <property type="match status" value="1"/>
</dbReference>
<dbReference type="CDD" id="cd09272">
    <property type="entry name" value="RNase_HI_RT_Ty1"/>
    <property type="match status" value="1"/>
</dbReference>
<evidence type="ECO:0000313" key="2">
    <source>
        <dbReference type="Proteomes" id="UP001165121"/>
    </source>
</evidence>
<organism evidence="1 2">
    <name type="scientific">Phytophthora fragariaefolia</name>
    <dbReference type="NCBI Taxonomy" id="1490495"/>
    <lineage>
        <taxon>Eukaryota</taxon>
        <taxon>Sar</taxon>
        <taxon>Stramenopiles</taxon>
        <taxon>Oomycota</taxon>
        <taxon>Peronosporomycetes</taxon>
        <taxon>Peronosporales</taxon>
        <taxon>Peronosporaceae</taxon>
        <taxon>Phytophthora</taxon>
    </lineage>
</organism>
<protein>
    <submittedName>
        <fullName evidence="1">Unnamed protein product</fullName>
    </submittedName>
</protein>
<proteinExistence type="predicted"/>
<dbReference type="Proteomes" id="UP001165121">
    <property type="component" value="Unassembled WGS sequence"/>
</dbReference>
<reference evidence="1" key="1">
    <citation type="submission" date="2023-04" db="EMBL/GenBank/DDBJ databases">
        <title>Phytophthora fragariaefolia NBRC 109709.</title>
        <authorList>
            <person name="Ichikawa N."/>
            <person name="Sato H."/>
            <person name="Tonouchi N."/>
        </authorList>
    </citation>
    <scope>NUCLEOTIDE SEQUENCE</scope>
    <source>
        <strain evidence="1">NBRC 109709</strain>
    </source>
</reference>
<accession>A0A9W6XIC5</accession>
<dbReference type="EMBL" id="BSXT01001197">
    <property type="protein sequence ID" value="GMF39888.1"/>
    <property type="molecule type" value="Genomic_DNA"/>
</dbReference>
<evidence type="ECO:0000313" key="1">
    <source>
        <dbReference type="EMBL" id="GMF39888.1"/>
    </source>
</evidence>
<keyword evidence="2" id="KW-1185">Reference proteome</keyword>
<dbReference type="AlphaFoldDB" id="A0A9W6XIC5"/>
<dbReference type="OrthoDB" id="430476at2759"/>
<name>A0A9W6XIC5_9STRA</name>
<gene>
    <name evidence="1" type="ORF">Pfra01_001203300</name>
</gene>